<feature type="transmembrane region" description="Helical" evidence="4">
    <location>
        <begin position="58"/>
        <end position="77"/>
    </location>
</feature>
<protein>
    <submittedName>
        <fullName evidence="6">Major Facilitator Superfamily transporter</fullName>
    </submittedName>
</protein>
<gene>
    <name evidence="6" type="ordered locus">Deipe_0311</name>
</gene>
<evidence type="ECO:0000256" key="1">
    <source>
        <dbReference type="ARBA" id="ARBA00022692"/>
    </source>
</evidence>
<evidence type="ECO:0000256" key="4">
    <source>
        <dbReference type="SAM" id="Phobius"/>
    </source>
</evidence>
<dbReference type="STRING" id="937777.Deipe_0311"/>
<feature type="domain" description="Major facilitator superfamily (MFS) profile" evidence="5">
    <location>
        <begin position="20"/>
        <end position="408"/>
    </location>
</feature>
<dbReference type="HOGENOM" id="CLU_025894_0_0_0"/>
<dbReference type="PATRIC" id="fig|937777.3.peg.320"/>
<feature type="transmembrane region" description="Helical" evidence="4">
    <location>
        <begin position="89"/>
        <end position="109"/>
    </location>
</feature>
<feature type="transmembrane region" description="Helical" evidence="4">
    <location>
        <begin position="144"/>
        <end position="163"/>
    </location>
</feature>
<evidence type="ECO:0000313" key="7">
    <source>
        <dbReference type="Proteomes" id="UP000010467"/>
    </source>
</evidence>
<evidence type="ECO:0000259" key="5">
    <source>
        <dbReference type="PROSITE" id="PS50850"/>
    </source>
</evidence>
<evidence type="ECO:0000256" key="2">
    <source>
        <dbReference type="ARBA" id="ARBA00022989"/>
    </source>
</evidence>
<feature type="transmembrane region" description="Helical" evidence="4">
    <location>
        <begin position="226"/>
        <end position="251"/>
    </location>
</feature>
<keyword evidence="2 4" id="KW-1133">Transmembrane helix</keyword>
<dbReference type="SUPFAM" id="SSF103473">
    <property type="entry name" value="MFS general substrate transporter"/>
    <property type="match status" value="1"/>
</dbReference>
<dbReference type="Gene3D" id="1.20.1250.20">
    <property type="entry name" value="MFS general substrate transporter like domains"/>
    <property type="match status" value="2"/>
</dbReference>
<evidence type="ECO:0000256" key="3">
    <source>
        <dbReference type="ARBA" id="ARBA00023136"/>
    </source>
</evidence>
<dbReference type="RefSeq" id="WP_015234223.1">
    <property type="nucleotide sequence ID" value="NC_019793.1"/>
</dbReference>
<accession>K9ZY96</accession>
<dbReference type="Pfam" id="PF07690">
    <property type="entry name" value="MFS_1"/>
    <property type="match status" value="2"/>
</dbReference>
<dbReference type="GO" id="GO:0022857">
    <property type="term" value="F:transmembrane transporter activity"/>
    <property type="evidence" value="ECO:0007669"/>
    <property type="project" value="InterPro"/>
</dbReference>
<dbReference type="Proteomes" id="UP000010467">
    <property type="component" value="Chromosome"/>
</dbReference>
<keyword evidence="7" id="KW-1185">Reference proteome</keyword>
<dbReference type="InterPro" id="IPR020846">
    <property type="entry name" value="MFS_dom"/>
</dbReference>
<organism evidence="6 7">
    <name type="scientific">Deinococcus peraridilitoris (strain DSM 19664 / LMG 22246 / CIP 109416 / KR-200)</name>
    <dbReference type="NCBI Taxonomy" id="937777"/>
    <lineage>
        <taxon>Bacteria</taxon>
        <taxon>Thermotogati</taxon>
        <taxon>Deinococcota</taxon>
        <taxon>Deinococci</taxon>
        <taxon>Deinococcales</taxon>
        <taxon>Deinococcaceae</taxon>
        <taxon>Deinococcus</taxon>
    </lineage>
</organism>
<feature type="transmembrane region" description="Helical" evidence="4">
    <location>
        <begin position="183"/>
        <end position="205"/>
    </location>
</feature>
<dbReference type="AlphaFoldDB" id="K9ZY96"/>
<name>K9ZY96_DEIPD</name>
<dbReference type="KEGG" id="dpd:Deipe_0311"/>
<reference evidence="7" key="1">
    <citation type="submission" date="2012-03" db="EMBL/GenBank/DDBJ databases">
        <title>Complete sequence of chromosome of Deinococcus peraridilitoris DSM 19664.</title>
        <authorList>
            <person name="Lucas S."/>
            <person name="Copeland A."/>
            <person name="Lapidus A."/>
            <person name="Glavina del Rio T."/>
            <person name="Dalin E."/>
            <person name="Tice H."/>
            <person name="Bruce D."/>
            <person name="Goodwin L."/>
            <person name="Pitluck S."/>
            <person name="Peters L."/>
            <person name="Mikhailova N."/>
            <person name="Lu M."/>
            <person name="Kyrpides N."/>
            <person name="Mavromatis K."/>
            <person name="Ivanova N."/>
            <person name="Brettin T."/>
            <person name="Detter J.C."/>
            <person name="Han C."/>
            <person name="Larimer F."/>
            <person name="Land M."/>
            <person name="Hauser L."/>
            <person name="Markowitz V."/>
            <person name="Cheng J.-F."/>
            <person name="Hugenholtz P."/>
            <person name="Woyke T."/>
            <person name="Wu D."/>
            <person name="Pukall R."/>
            <person name="Steenblock K."/>
            <person name="Brambilla E."/>
            <person name="Klenk H.-P."/>
            <person name="Eisen J.A."/>
        </authorList>
    </citation>
    <scope>NUCLEOTIDE SEQUENCE [LARGE SCALE GENOMIC DNA]</scope>
    <source>
        <strain evidence="7">DSM 19664 / LMG 22246 / CIP 109416 / KR-200</strain>
    </source>
</reference>
<dbReference type="InterPro" id="IPR036259">
    <property type="entry name" value="MFS_trans_sf"/>
</dbReference>
<feature type="transmembrane region" description="Helical" evidence="4">
    <location>
        <begin position="115"/>
        <end position="132"/>
    </location>
</feature>
<dbReference type="PROSITE" id="PS50850">
    <property type="entry name" value="MFS"/>
    <property type="match status" value="1"/>
</dbReference>
<sequence>MSVRKPERREEKQSWRFNRQAWFFLLGSFGFGLAQAQLFLFLNFYLGALGLGASWQGFINALPALALVVSGLPAAALARRISYARTLQLGALLSTLGFFTLASADGAVLAVAGTFLQGVGAAFLVVAGAPFMTNNSTERQRVSLFSVQMALMTGAGFLGNIVGGRVPEWYASFTGSEARDLDSIRMALLAGGVFQLISLLPLAFLRPSGKPRPPGRTLAVKAKGTMFRLVLPNLLVGLGAGATIPFLNIFIEGKFNVSYASLGSLFAWTSLATAVAVLIQPWLVQRFGRLRAILFVQTASLPFLVILGFAPSLWMVTVALFTRGALMNAASPVYSANAMDRLPEEDRGVYSAVNTIVWDLGWAISSLASGFVRSALPFHSAFQVLFGITLTMYALSVVAIYFLQYRRWGGGAPDAGALKVSSE</sequence>
<dbReference type="PANTHER" id="PTHR23525:SF1">
    <property type="entry name" value="NODULIN-LIKE DOMAIN-CONTAINING PROTEIN"/>
    <property type="match status" value="1"/>
</dbReference>
<feature type="transmembrane region" description="Helical" evidence="4">
    <location>
        <begin position="21"/>
        <end position="46"/>
    </location>
</feature>
<dbReference type="eggNOG" id="COG2814">
    <property type="taxonomic scope" value="Bacteria"/>
</dbReference>
<proteinExistence type="predicted"/>
<dbReference type="PANTHER" id="PTHR23525">
    <property type="entry name" value="TRANSPORTER, PUTATIVE-RELATED"/>
    <property type="match status" value="1"/>
</dbReference>
<keyword evidence="1 4" id="KW-0812">Transmembrane</keyword>
<evidence type="ECO:0000313" key="6">
    <source>
        <dbReference type="EMBL" id="AFZ65912.1"/>
    </source>
</evidence>
<feature type="transmembrane region" description="Helical" evidence="4">
    <location>
        <begin position="257"/>
        <end position="278"/>
    </location>
</feature>
<dbReference type="EMBL" id="CP003382">
    <property type="protein sequence ID" value="AFZ65912.1"/>
    <property type="molecule type" value="Genomic_DNA"/>
</dbReference>
<feature type="transmembrane region" description="Helical" evidence="4">
    <location>
        <begin position="384"/>
        <end position="403"/>
    </location>
</feature>
<dbReference type="InterPro" id="IPR011701">
    <property type="entry name" value="MFS"/>
</dbReference>
<keyword evidence="3 4" id="KW-0472">Membrane</keyword>